<accession>A0A852TN96</accession>
<dbReference type="InterPro" id="IPR006442">
    <property type="entry name" value="Antitoxin_Phd/YefM"/>
</dbReference>
<evidence type="ECO:0000256" key="2">
    <source>
        <dbReference type="RuleBase" id="RU362080"/>
    </source>
</evidence>
<dbReference type="Gene3D" id="3.40.1620.10">
    <property type="entry name" value="YefM-like domain"/>
    <property type="match status" value="1"/>
</dbReference>
<evidence type="ECO:0000313" key="4">
    <source>
        <dbReference type="Proteomes" id="UP000589036"/>
    </source>
</evidence>
<sequence>MATMPLSEARNRLAELIDHARRTHERVATTRRADLTP</sequence>
<gene>
    <name evidence="3" type="ORF">HDA32_000926</name>
</gene>
<dbReference type="InterPro" id="IPR036165">
    <property type="entry name" value="YefM-like_sf"/>
</dbReference>
<reference evidence="3 4" key="1">
    <citation type="submission" date="2020-07" db="EMBL/GenBank/DDBJ databases">
        <title>Sequencing the genomes of 1000 actinobacteria strains.</title>
        <authorList>
            <person name="Klenk H.-P."/>
        </authorList>
    </citation>
    <scope>NUCLEOTIDE SEQUENCE [LARGE SCALE GENOMIC DNA]</scope>
    <source>
        <strain evidence="3 4">CXB654</strain>
    </source>
</reference>
<name>A0A852TN96_9ACTN</name>
<proteinExistence type="inferred from homology"/>
<evidence type="ECO:0000313" key="3">
    <source>
        <dbReference type="EMBL" id="NYE45806.1"/>
    </source>
</evidence>
<comment type="similarity">
    <text evidence="1 2">Belongs to the phD/YefM antitoxin family.</text>
</comment>
<keyword evidence="4" id="KW-1185">Reference proteome</keyword>
<dbReference type="SUPFAM" id="SSF143120">
    <property type="entry name" value="YefM-like"/>
    <property type="match status" value="1"/>
</dbReference>
<dbReference type="Pfam" id="PF02604">
    <property type="entry name" value="PhdYeFM_antitox"/>
    <property type="match status" value="1"/>
</dbReference>
<dbReference type="AlphaFoldDB" id="A0A852TN96"/>
<dbReference type="Proteomes" id="UP000589036">
    <property type="component" value="Unassembled WGS sequence"/>
</dbReference>
<organism evidence="3 4">
    <name type="scientific">Spinactinospora alkalitolerans</name>
    <dbReference type="NCBI Taxonomy" id="687207"/>
    <lineage>
        <taxon>Bacteria</taxon>
        <taxon>Bacillati</taxon>
        <taxon>Actinomycetota</taxon>
        <taxon>Actinomycetes</taxon>
        <taxon>Streptosporangiales</taxon>
        <taxon>Nocardiopsidaceae</taxon>
        <taxon>Spinactinospora</taxon>
    </lineage>
</organism>
<comment type="function">
    <text evidence="2">Antitoxin component of a type II toxin-antitoxin (TA) system.</text>
</comment>
<comment type="caution">
    <text evidence="3">The sequence shown here is derived from an EMBL/GenBank/DDBJ whole genome shotgun (WGS) entry which is preliminary data.</text>
</comment>
<evidence type="ECO:0000256" key="1">
    <source>
        <dbReference type="ARBA" id="ARBA00009981"/>
    </source>
</evidence>
<dbReference type="NCBIfam" id="TIGR01552">
    <property type="entry name" value="phd_fam"/>
    <property type="match status" value="1"/>
</dbReference>
<protein>
    <recommendedName>
        <fullName evidence="2">Antitoxin</fullName>
    </recommendedName>
</protein>
<dbReference type="RefSeq" id="WP_179641997.1">
    <property type="nucleotide sequence ID" value="NZ_BAAAYY010000024.1"/>
</dbReference>
<dbReference type="EMBL" id="JACCCC010000001">
    <property type="protein sequence ID" value="NYE45806.1"/>
    <property type="molecule type" value="Genomic_DNA"/>
</dbReference>